<dbReference type="PANTHER" id="PTHR43651:SF3">
    <property type="entry name" value="1,4-ALPHA-GLUCAN-BRANCHING ENZYME"/>
    <property type="match status" value="1"/>
</dbReference>
<evidence type="ECO:0000256" key="7">
    <source>
        <dbReference type="ARBA" id="ARBA00022679"/>
    </source>
</evidence>
<keyword evidence="8 10" id="KW-0320">Glycogen biosynthesis</keyword>
<dbReference type="GO" id="GO:0003844">
    <property type="term" value="F:1,4-alpha-glucan branching enzyme activity"/>
    <property type="evidence" value="ECO:0007669"/>
    <property type="project" value="UniProtKB-UniRule"/>
</dbReference>
<dbReference type="SMART" id="SM00642">
    <property type="entry name" value="Aamy"/>
    <property type="match status" value="1"/>
</dbReference>
<dbReference type="PANTHER" id="PTHR43651">
    <property type="entry name" value="1,4-ALPHA-GLUCAN-BRANCHING ENZYME"/>
    <property type="match status" value="1"/>
</dbReference>
<dbReference type="GO" id="GO:0043169">
    <property type="term" value="F:cation binding"/>
    <property type="evidence" value="ECO:0007669"/>
    <property type="project" value="InterPro"/>
</dbReference>
<dbReference type="GO" id="GO:0005829">
    <property type="term" value="C:cytosol"/>
    <property type="evidence" value="ECO:0007669"/>
    <property type="project" value="TreeGrafter"/>
</dbReference>
<dbReference type="UniPathway" id="UPA00164"/>
<evidence type="ECO:0000256" key="3">
    <source>
        <dbReference type="ARBA" id="ARBA00004964"/>
    </source>
</evidence>
<dbReference type="Proteomes" id="UP000009234">
    <property type="component" value="Chromosome"/>
</dbReference>
<dbReference type="NCBIfam" id="TIGR01515">
    <property type="entry name" value="branching_enzym"/>
    <property type="match status" value="1"/>
</dbReference>
<keyword evidence="14" id="KW-1185">Reference proteome</keyword>
<dbReference type="FunFam" id="2.60.40.1180:FF:000002">
    <property type="entry name" value="1,4-alpha-glucan branching enzyme GlgB"/>
    <property type="match status" value="1"/>
</dbReference>
<name>F6DPX6_DESRL</name>
<reference evidence="14" key="1">
    <citation type="submission" date="2011-05" db="EMBL/GenBank/DDBJ databases">
        <title>Complete sequence of Desulfotomaculum ruminis DSM 2154.</title>
        <authorList>
            <person name="Lucas S."/>
            <person name="Copeland A."/>
            <person name="Lapidus A."/>
            <person name="Cheng J.-F."/>
            <person name="Goodwin L."/>
            <person name="Pitluck S."/>
            <person name="Lu M."/>
            <person name="Detter J.C."/>
            <person name="Han C."/>
            <person name="Tapia R."/>
            <person name="Land M."/>
            <person name="Hauser L."/>
            <person name="Kyrpides N."/>
            <person name="Ivanova N."/>
            <person name="Mikhailova N."/>
            <person name="Pagani I."/>
            <person name="Stams A.J.M."/>
            <person name="Plugge C.M."/>
            <person name="Muyzer G."/>
            <person name="Kuever J."/>
            <person name="Parshina S.N."/>
            <person name="Ivanova A.E."/>
            <person name="Nazina T.N."/>
            <person name="Brambilla E."/>
            <person name="Spring S."/>
            <person name="Klenk H.-P."/>
            <person name="Woyke T."/>
        </authorList>
    </citation>
    <scope>NUCLEOTIDE SEQUENCE [LARGE SCALE GENOMIC DNA]</scope>
    <source>
        <strain evidence="14">ATCC 23193 / DSM 2154 / NCIB 8452 / DL</strain>
    </source>
</reference>
<evidence type="ECO:0000256" key="4">
    <source>
        <dbReference type="ARBA" id="ARBA00009000"/>
    </source>
</evidence>
<dbReference type="OrthoDB" id="9800174at2"/>
<evidence type="ECO:0000259" key="12">
    <source>
        <dbReference type="SMART" id="SM00642"/>
    </source>
</evidence>
<keyword evidence="9 10" id="KW-0119">Carbohydrate metabolism</keyword>
<dbReference type="EMBL" id="CP002780">
    <property type="protein sequence ID" value="AEG60815.1"/>
    <property type="molecule type" value="Genomic_DNA"/>
</dbReference>
<feature type="active site" description="Nucleophile" evidence="10 11">
    <location>
        <position position="328"/>
    </location>
</feature>
<comment type="pathway">
    <text evidence="3 10">Glycan biosynthesis; glycogen biosynthesis.</text>
</comment>
<reference evidence="13 14" key="2">
    <citation type="journal article" date="2012" name="Stand. Genomic Sci.">
        <title>Complete genome sequence of the sulfate-reducing firmicute Desulfotomaculum ruminis type strain (DL(T)).</title>
        <authorList>
            <person name="Spring S."/>
            <person name="Visser M."/>
            <person name="Lu M."/>
            <person name="Copeland A."/>
            <person name="Lapidus A."/>
            <person name="Lucas S."/>
            <person name="Cheng J.F."/>
            <person name="Han C."/>
            <person name="Tapia R."/>
            <person name="Goodwin L.A."/>
            <person name="Pitluck S."/>
            <person name="Ivanova N."/>
            <person name="Land M."/>
            <person name="Hauser L."/>
            <person name="Larimer F."/>
            <person name="Rohde M."/>
            <person name="Goker M."/>
            <person name="Detter J.C."/>
            <person name="Kyrpides N.C."/>
            <person name="Woyke T."/>
            <person name="Schaap P.J."/>
            <person name="Plugge C.M."/>
            <person name="Muyzer G."/>
            <person name="Kuever J."/>
            <person name="Pereira I.A."/>
            <person name="Parshina S.N."/>
            <person name="Bernier-Latmani R."/>
            <person name="Stams A.J."/>
            <person name="Klenk H.P."/>
        </authorList>
    </citation>
    <scope>NUCLEOTIDE SEQUENCE [LARGE SCALE GENOMIC DNA]</scope>
    <source>
        <strain evidence="14">ATCC 23193 / DSM 2154 / NCIB 8452 / DL</strain>
    </source>
</reference>
<dbReference type="Pfam" id="PF00128">
    <property type="entry name" value="Alpha-amylase"/>
    <property type="match status" value="1"/>
</dbReference>
<keyword evidence="7 10" id="KW-0808">Transferase</keyword>
<dbReference type="InterPro" id="IPR013783">
    <property type="entry name" value="Ig-like_fold"/>
</dbReference>
<dbReference type="FunFam" id="2.60.40.10:FF:000169">
    <property type="entry name" value="1,4-alpha-glucan branching enzyme GlgB"/>
    <property type="match status" value="1"/>
</dbReference>
<proteinExistence type="inferred from homology"/>
<evidence type="ECO:0000313" key="14">
    <source>
        <dbReference type="Proteomes" id="UP000009234"/>
    </source>
</evidence>
<sequence>MIFYYPHRNPIHKKGGIGISYLPQIPSEYDLYLFHQGNHFNIYQVFGAHRVEAEGASGVRFTLWAPNARDVRVVGNFNKWQGQAHCMKKIGQSGVWSLFIPGLKDEELYKYEIHTPRGEVYLKADPCGFFAESRPSTASKIFSLAGYPWQDGSWRQEQSACPVYERPVNIYEVHLGSWRRKNGCFLSYRELAHQLVDYALGMGYTHIELLPVMEHPYDGSWGYQTTGYFAASSRYGNPHDFMYFVDQCHQKGLGVILDWVPGHFCRDSHGLINFDGTPLYEGPDSLRADNQQWGTRNFNFSQPEVISFLISNALFWLDLYHIDGLRVDAVAFMLYLNFGRGPGQWVPNVYGGRENLEAIAFMKKLNEVVFDRFPQALMIAEESTAWPRVTGPTYLGGLGYNYKWNMGWMNDILKYMEMDPVHRKWAHQQLTFSFMYTYSENFILPLSHDEVVHGKKSLINKMPGDYWQKFANLRTLYGYMMAHPGKKLLFMGGEFGQFLEWQEYQSLDWHLLDYDLHQKLHCYVRELNHFYQREKSLWQLDHHGEGFQWIDPHNNNQSIITFMRKARDLRDFTIILCNFTPVLREGYRIGVPQGVAYREVFNSDWEIYGGSGQNNGILRAEKISWHNQPFSLEMKIPPLAVVFLKPAVR</sequence>
<dbReference type="SUPFAM" id="SSF51011">
    <property type="entry name" value="Glycosyl hydrolase domain"/>
    <property type="match status" value="1"/>
</dbReference>
<dbReference type="SUPFAM" id="SSF81296">
    <property type="entry name" value="E set domains"/>
    <property type="match status" value="1"/>
</dbReference>
<evidence type="ECO:0000256" key="5">
    <source>
        <dbReference type="ARBA" id="ARBA00022600"/>
    </source>
</evidence>
<evidence type="ECO:0000256" key="1">
    <source>
        <dbReference type="ARBA" id="ARBA00000826"/>
    </source>
</evidence>
<dbReference type="InterPro" id="IPR006048">
    <property type="entry name" value="A-amylase/branching_C"/>
</dbReference>
<dbReference type="FunFam" id="3.20.20.80:FF:000003">
    <property type="entry name" value="1,4-alpha-glucan branching enzyme GlgB"/>
    <property type="match status" value="1"/>
</dbReference>
<dbReference type="InterPro" id="IPR006407">
    <property type="entry name" value="GlgB"/>
</dbReference>
<organism evidence="13 14">
    <name type="scientific">Desulforamulus ruminis (strain ATCC 23193 / DSM 2154 / NCIMB 8452 / DL)</name>
    <name type="common">Desulfotomaculum ruminis</name>
    <dbReference type="NCBI Taxonomy" id="696281"/>
    <lineage>
        <taxon>Bacteria</taxon>
        <taxon>Bacillati</taxon>
        <taxon>Bacillota</taxon>
        <taxon>Clostridia</taxon>
        <taxon>Eubacteriales</taxon>
        <taxon>Peptococcaceae</taxon>
        <taxon>Desulforamulus</taxon>
    </lineage>
</organism>
<feature type="active site" description="Proton donor" evidence="10 11">
    <location>
        <position position="381"/>
    </location>
</feature>
<dbReference type="InterPro" id="IPR013780">
    <property type="entry name" value="Glyco_hydro_b"/>
</dbReference>
<dbReference type="STRING" id="696281.Desru_2588"/>
<dbReference type="SUPFAM" id="SSF51445">
    <property type="entry name" value="(Trans)glycosidases"/>
    <property type="match status" value="1"/>
</dbReference>
<comment type="subunit">
    <text evidence="10">Monomer.</text>
</comment>
<keyword evidence="5 10" id="KW-0321">Glycogen metabolism</keyword>
<dbReference type="KEGG" id="dru:Desru_2588"/>
<dbReference type="InterPro" id="IPR044143">
    <property type="entry name" value="GlgB_N_E_set_prok"/>
</dbReference>
<comment type="catalytic activity">
    <reaction evidence="1 10">
        <text>Transfers a segment of a (1-&gt;4)-alpha-D-glucan chain to a primary hydroxy group in a similar glucan chain.</text>
        <dbReference type="EC" id="2.4.1.18"/>
    </reaction>
</comment>
<comment type="similarity">
    <text evidence="4 10">Belongs to the glycosyl hydrolase 13 family. GlgB subfamily.</text>
</comment>
<dbReference type="eggNOG" id="COG0296">
    <property type="taxonomic scope" value="Bacteria"/>
</dbReference>
<dbReference type="InterPro" id="IPR004193">
    <property type="entry name" value="Glyco_hydro_13_N"/>
</dbReference>
<dbReference type="HAMAP" id="MF_00685">
    <property type="entry name" value="GlgB"/>
    <property type="match status" value="1"/>
</dbReference>
<dbReference type="Gene3D" id="2.60.40.10">
    <property type="entry name" value="Immunoglobulins"/>
    <property type="match status" value="1"/>
</dbReference>
<dbReference type="InterPro" id="IPR037439">
    <property type="entry name" value="Branching_enzy"/>
</dbReference>
<evidence type="ECO:0000256" key="11">
    <source>
        <dbReference type="PIRSR" id="PIRSR000463-1"/>
    </source>
</evidence>
<evidence type="ECO:0000256" key="8">
    <source>
        <dbReference type="ARBA" id="ARBA00023056"/>
    </source>
</evidence>
<comment type="function">
    <text evidence="2 10">Catalyzes the formation of the alpha-1,6-glucosidic linkages in glycogen by scission of a 1,4-alpha-linked oligosaccharide from growing alpha-1,4-glucan chains and the subsequent attachment of the oligosaccharide to the alpha-1,6 position.</text>
</comment>
<dbReference type="PIRSF" id="PIRSF000463">
    <property type="entry name" value="GlgB"/>
    <property type="match status" value="1"/>
</dbReference>
<dbReference type="AlphaFoldDB" id="F6DPX6"/>
<dbReference type="InterPro" id="IPR014756">
    <property type="entry name" value="Ig_E-set"/>
</dbReference>
<evidence type="ECO:0000256" key="9">
    <source>
        <dbReference type="ARBA" id="ARBA00023277"/>
    </source>
</evidence>
<dbReference type="NCBIfam" id="NF003811">
    <property type="entry name" value="PRK05402.1"/>
    <property type="match status" value="1"/>
</dbReference>
<dbReference type="InterPro" id="IPR017853">
    <property type="entry name" value="GH"/>
</dbReference>
<keyword evidence="6 10" id="KW-0328">Glycosyltransferase</keyword>
<dbReference type="GO" id="GO:0004553">
    <property type="term" value="F:hydrolase activity, hydrolyzing O-glycosyl compounds"/>
    <property type="evidence" value="ECO:0007669"/>
    <property type="project" value="InterPro"/>
</dbReference>
<dbReference type="NCBIfam" id="NF008967">
    <property type="entry name" value="PRK12313.1"/>
    <property type="match status" value="1"/>
</dbReference>
<evidence type="ECO:0000256" key="10">
    <source>
        <dbReference type="HAMAP-Rule" id="MF_00685"/>
    </source>
</evidence>
<dbReference type="Pfam" id="PF02922">
    <property type="entry name" value="CBM_48"/>
    <property type="match status" value="1"/>
</dbReference>
<dbReference type="CDD" id="cd02855">
    <property type="entry name" value="E_set_GBE_prok_N"/>
    <property type="match status" value="1"/>
</dbReference>
<gene>
    <name evidence="10" type="primary">glgB</name>
    <name evidence="13" type="ordered locus">Desru_2588</name>
</gene>
<dbReference type="GO" id="GO:0005978">
    <property type="term" value="P:glycogen biosynthetic process"/>
    <property type="evidence" value="ECO:0007669"/>
    <property type="project" value="UniProtKB-UniRule"/>
</dbReference>
<feature type="domain" description="Glycosyl hydrolase family 13 catalytic" evidence="12">
    <location>
        <begin position="172"/>
        <end position="541"/>
    </location>
</feature>
<dbReference type="Pfam" id="PF02806">
    <property type="entry name" value="Alpha-amylase_C"/>
    <property type="match status" value="1"/>
</dbReference>
<dbReference type="CDD" id="cd11322">
    <property type="entry name" value="AmyAc_Glg_BE"/>
    <property type="match status" value="1"/>
</dbReference>
<dbReference type="InterPro" id="IPR006047">
    <property type="entry name" value="GH13_cat_dom"/>
</dbReference>
<dbReference type="Gene3D" id="3.20.20.80">
    <property type="entry name" value="Glycosidases"/>
    <property type="match status" value="1"/>
</dbReference>
<accession>F6DPX6</accession>
<evidence type="ECO:0000256" key="2">
    <source>
        <dbReference type="ARBA" id="ARBA00002953"/>
    </source>
</evidence>
<dbReference type="HOGENOM" id="CLU_004245_4_0_9"/>
<evidence type="ECO:0000313" key="13">
    <source>
        <dbReference type="EMBL" id="AEG60815.1"/>
    </source>
</evidence>
<protein>
    <recommendedName>
        <fullName evidence="10">1,4-alpha-glucan branching enzyme GlgB</fullName>
        <ecNumber evidence="10">2.4.1.18</ecNumber>
    </recommendedName>
    <alternativeName>
        <fullName evidence="10">1,4-alpha-D-glucan:1,4-alpha-D-glucan 6-glucosyl-transferase</fullName>
    </alternativeName>
    <alternativeName>
        <fullName evidence="10">Alpha-(1-&gt;4)-glucan branching enzyme</fullName>
    </alternativeName>
    <alternativeName>
        <fullName evidence="10">Glycogen branching enzyme</fullName>
        <shortName evidence="10">BE</shortName>
    </alternativeName>
</protein>
<dbReference type="EC" id="2.4.1.18" evidence="10"/>
<evidence type="ECO:0000256" key="6">
    <source>
        <dbReference type="ARBA" id="ARBA00022676"/>
    </source>
</evidence>
<dbReference type="Gene3D" id="2.60.40.1180">
    <property type="entry name" value="Golgi alpha-mannosidase II"/>
    <property type="match status" value="1"/>
</dbReference>
<dbReference type="RefSeq" id="WP_013842571.1">
    <property type="nucleotide sequence ID" value="NC_015589.1"/>
</dbReference>